<dbReference type="RefSeq" id="WP_123985648.1">
    <property type="nucleotide sequence ID" value="NZ_CP060742.1"/>
</dbReference>
<feature type="transmembrane region" description="Helical" evidence="2">
    <location>
        <begin position="25"/>
        <end position="42"/>
    </location>
</feature>
<gene>
    <name evidence="3" type="ORF">I8755_01120</name>
</gene>
<sequence>MESTPRGEPQRMTGNSVSFWSKRRIGTVAFFLSAPVAIFLYVRHGPGEWNITSPVALSLFVTVAALGAYGLRPTDTEAGRVSEGRERVREAEHDLEQALRLPTGEAMVVHGDVYISSPPGSTADARQDGDEPPLPGVDVGGARQDRVRLTLSELWTVTHRRLDLYHDIALGQASRSFRNAQIAMILGFALLVGFVIIALQSSTTAGAVVAGGLGAVAAALAGYVSRTFVRSQEAAASHLRAYFDQPLEFSRYLAAERLVADANLSDEQRAEIVSALARTMISGPPTSNEPGPDTARGA</sequence>
<evidence type="ECO:0000256" key="1">
    <source>
        <dbReference type="SAM" id="MobiDB-lite"/>
    </source>
</evidence>
<reference evidence="3 4" key="1">
    <citation type="submission" date="2020-12" db="EMBL/GenBank/DDBJ databases">
        <title>Identification and biosynthesis of polyene macrolides produced by Streptomyces alfalfae Men-myco-93-63.</title>
        <authorList>
            <person name="Liu D."/>
            <person name="Li Y."/>
            <person name="Liu L."/>
            <person name="Han X."/>
            <person name="Shen F."/>
        </authorList>
    </citation>
    <scope>NUCLEOTIDE SEQUENCE [LARGE SCALE GENOMIC DNA]</scope>
    <source>
        <strain evidence="3 4">Men-myco-93-63</strain>
    </source>
</reference>
<dbReference type="AlphaFoldDB" id="A0A7T4PBQ1"/>
<keyword evidence="2" id="KW-1133">Transmembrane helix</keyword>
<organism evidence="3 4">
    <name type="scientific">Streptomyces alfalfae</name>
    <dbReference type="NCBI Taxonomy" id="1642299"/>
    <lineage>
        <taxon>Bacteria</taxon>
        <taxon>Bacillati</taxon>
        <taxon>Actinomycetota</taxon>
        <taxon>Actinomycetes</taxon>
        <taxon>Kitasatosporales</taxon>
        <taxon>Streptomycetaceae</taxon>
        <taxon>Streptomyces</taxon>
    </lineage>
</organism>
<proteinExistence type="predicted"/>
<evidence type="ECO:0000313" key="4">
    <source>
        <dbReference type="Proteomes" id="UP000596130"/>
    </source>
</evidence>
<dbReference type="Proteomes" id="UP000596130">
    <property type="component" value="Chromosome"/>
</dbReference>
<feature type="transmembrane region" description="Helical" evidence="2">
    <location>
        <begin position="182"/>
        <end position="199"/>
    </location>
</feature>
<name>A0A7T4PBQ1_9ACTN</name>
<feature type="region of interest" description="Disordered" evidence="1">
    <location>
        <begin position="119"/>
        <end position="140"/>
    </location>
</feature>
<feature type="transmembrane region" description="Helical" evidence="2">
    <location>
        <begin position="54"/>
        <end position="71"/>
    </location>
</feature>
<dbReference type="EMBL" id="CP065959">
    <property type="protein sequence ID" value="QQC87175.1"/>
    <property type="molecule type" value="Genomic_DNA"/>
</dbReference>
<evidence type="ECO:0000313" key="3">
    <source>
        <dbReference type="EMBL" id="QQC87175.1"/>
    </source>
</evidence>
<keyword evidence="2" id="KW-0472">Membrane</keyword>
<feature type="transmembrane region" description="Helical" evidence="2">
    <location>
        <begin position="205"/>
        <end position="224"/>
    </location>
</feature>
<keyword evidence="2" id="KW-0812">Transmembrane</keyword>
<evidence type="ECO:0000256" key="2">
    <source>
        <dbReference type="SAM" id="Phobius"/>
    </source>
</evidence>
<accession>A0A7T4PBQ1</accession>
<protein>
    <submittedName>
        <fullName evidence="3">Uncharacterized protein</fullName>
    </submittedName>
</protein>